<feature type="chain" id="PRO_5039446577" evidence="2">
    <location>
        <begin position="26"/>
        <end position="965"/>
    </location>
</feature>
<feature type="transmembrane region" description="Helical" evidence="1">
    <location>
        <begin position="717"/>
        <end position="738"/>
    </location>
</feature>
<proteinExistence type="predicted"/>
<feature type="domain" description="Signal transduction histidine kinase internal region" evidence="3">
    <location>
        <begin position="768"/>
        <end position="838"/>
    </location>
</feature>
<dbReference type="InterPro" id="IPR011110">
    <property type="entry name" value="Reg_prop"/>
</dbReference>
<dbReference type="SUPFAM" id="SSF63829">
    <property type="entry name" value="Calcium-dependent phosphotriesterase"/>
    <property type="match status" value="1"/>
</dbReference>
<dbReference type="InterPro" id="IPR013783">
    <property type="entry name" value="Ig-like_fold"/>
</dbReference>
<dbReference type="InterPro" id="IPR050640">
    <property type="entry name" value="Bact_2-comp_sensor_kinase"/>
</dbReference>
<keyword evidence="1" id="KW-1133">Transmembrane helix</keyword>
<evidence type="ECO:0000313" key="6">
    <source>
        <dbReference type="Proteomes" id="UP000886851"/>
    </source>
</evidence>
<name>A0A9D1ZHS2_9BACE</name>
<dbReference type="Gene3D" id="2.130.10.10">
    <property type="entry name" value="YVTN repeat-like/Quinoprotein amine dehydrogenase"/>
    <property type="match status" value="3"/>
</dbReference>
<keyword evidence="5" id="KW-0808">Transferase</keyword>
<dbReference type="InterPro" id="IPR015943">
    <property type="entry name" value="WD40/YVTN_repeat-like_dom_sf"/>
</dbReference>
<evidence type="ECO:0000256" key="2">
    <source>
        <dbReference type="SAM" id="SignalP"/>
    </source>
</evidence>
<dbReference type="GO" id="GO:0016020">
    <property type="term" value="C:membrane"/>
    <property type="evidence" value="ECO:0007669"/>
    <property type="project" value="InterPro"/>
</dbReference>
<dbReference type="SUPFAM" id="SSF101898">
    <property type="entry name" value="NHL repeat"/>
    <property type="match status" value="1"/>
</dbReference>
<reference evidence="5" key="1">
    <citation type="journal article" date="2021" name="PeerJ">
        <title>Extensive microbial diversity within the chicken gut microbiome revealed by metagenomics and culture.</title>
        <authorList>
            <person name="Gilroy R."/>
            <person name="Ravi A."/>
            <person name="Getino M."/>
            <person name="Pursley I."/>
            <person name="Horton D.L."/>
            <person name="Alikhan N.F."/>
            <person name="Baker D."/>
            <person name="Gharbi K."/>
            <person name="Hall N."/>
            <person name="Watson M."/>
            <person name="Adriaenssens E.M."/>
            <person name="Foster-Nyarko E."/>
            <person name="Jarju S."/>
            <person name="Secka A."/>
            <person name="Antonio M."/>
            <person name="Oren A."/>
            <person name="Chaudhuri R.R."/>
            <person name="La Ragione R."/>
            <person name="Hildebrand F."/>
            <person name="Pallen M.J."/>
        </authorList>
    </citation>
    <scope>NUCLEOTIDE SEQUENCE</scope>
    <source>
        <strain evidence="5">Gambia2-208</strain>
    </source>
</reference>
<keyword evidence="1" id="KW-0472">Membrane</keyword>
<dbReference type="PANTHER" id="PTHR34220">
    <property type="entry name" value="SENSOR HISTIDINE KINASE YPDA"/>
    <property type="match status" value="1"/>
</dbReference>
<dbReference type="SUPFAM" id="SSF55874">
    <property type="entry name" value="ATPase domain of HSP90 chaperone/DNA topoisomerase II/histidine kinase"/>
    <property type="match status" value="1"/>
</dbReference>
<dbReference type="InterPro" id="IPR010559">
    <property type="entry name" value="Sig_transdc_His_kin_internal"/>
</dbReference>
<evidence type="ECO:0000259" key="3">
    <source>
        <dbReference type="Pfam" id="PF06580"/>
    </source>
</evidence>
<accession>A0A9D1ZHS2</accession>
<evidence type="ECO:0000313" key="5">
    <source>
        <dbReference type="EMBL" id="HIY87993.1"/>
    </source>
</evidence>
<dbReference type="Proteomes" id="UP000886851">
    <property type="component" value="Unassembled WGS sequence"/>
</dbReference>
<dbReference type="Gene3D" id="2.60.40.10">
    <property type="entry name" value="Immunoglobulins"/>
    <property type="match status" value="1"/>
</dbReference>
<feature type="signal peptide" evidence="2">
    <location>
        <begin position="1"/>
        <end position="25"/>
    </location>
</feature>
<dbReference type="InterPro" id="IPR036890">
    <property type="entry name" value="HATPase_C_sf"/>
</dbReference>
<dbReference type="Pfam" id="PF06580">
    <property type="entry name" value="His_kinase"/>
    <property type="match status" value="1"/>
</dbReference>
<sequence length="965" mass="108561">MNTKHPILLCLIAVLATLLPVGTSAAGPVSVTSEYARRHYTTQDGLPQMLTEYIWQDAKGYIWIGTLGGFVRYDGFEFTPYLKGKQENILSFCPGTDGSLWALGFRRRHVVDKEGTMRTLPLDGRGLLLNNLNAYSLPPGLVLLEDEQERGREICRLTAEGAETVLKSPALDSMDLRRRVYLDSVSQTFYIPTASHVYRIKADGTVLKPIRVTEPYSLLRNGERLYLFATDGIYEVEDNRAHLMASCHFLAPDYGVGACADPKGNIIIHDAHNLYRLSKDGSVRHIVDGINLIRQICIDREGNLWLATYQGVYNFFQLNFMNHRLNDHNDILRAIDEDSQGNLLAGTLNGSLLRGQNVAELRSISYPRKADNYFLPRTARIGGTTYLLGMGDVLACDSDKLHWLGLPQLNYQFLSSHGDSLLVATRQALYVTDARGHILQAHEGLRGVFCACHDGDGNLYAGTAYGVVRLRGRERRDIALPDSSVSCTAMTVNPYGEILFASGENLYTVRNDSAVPVQSYGSPIRSVRQTRDNFLIVAVTDGLYITDNRLLQTMFFNRYNGFTGIEPLAAHIAETGDGTVWIPCVDQAVSFHPKELAYQYTTPRLELLSAHASADNVNWHPASAGTDGLIRLEHGLHNLRFSYIAISHSATENVRYRYRLKGFQEQWSQPQTGREVQFNNLPPGRYRLEVSALLGNISSDTIGVDILLQPAFWQHGWFWLVVTLGLGSGIWTLAYTYYKRRDRRKMDELQREIKLNNLLVKSIRLKSIPHFNANVLAGIEYFIMNHSVEKANKYLFLYSRFTNSTLLDVDKPSRSLSDEIQYIRLYLSLEQLRYGESLSYHIHVAPDVDTGIQVPNMILHTYCENAVKHGLRNKPGNGHIDIEVTIRPGGINIAVTDDGVGREAAATFSTSSTKQGLSIMEQQIELYNQRNDEHIVQTVTDLKTPEGQACGTRFELFVPKHYKYF</sequence>
<dbReference type="AlphaFoldDB" id="A0A9D1ZHS2"/>
<dbReference type="EMBL" id="DXCV01000035">
    <property type="protein sequence ID" value="HIY87993.1"/>
    <property type="molecule type" value="Genomic_DNA"/>
</dbReference>
<dbReference type="Pfam" id="PF07495">
    <property type="entry name" value="Y_Y_Y"/>
    <property type="match status" value="1"/>
</dbReference>
<dbReference type="Pfam" id="PF07494">
    <property type="entry name" value="Reg_prop"/>
    <property type="match status" value="1"/>
</dbReference>
<gene>
    <name evidence="5" type="ORF">H9824_04720</name>
</gene>
<keyword evidence="5" id="KW-0418">Kinase</keyword>
<keyword evidence="1" id="KW-0812">Transmembrane</keyword>
<dbReference type="Gene3D" id="3.30.565.10">
    <property type="entry name" value="Histidine kinase-like ATPase, C-terminal domain"/>
    <property type="match status" value="1"/>
</dbReference>
<protein>
    <submittedName>
        <fullName evidence="5">Histidine kinase</fullName>
    </submittedName>
</protein>
<organism evidence="5 6">
    <name type="scientific">Candidatus Bacteroides pullicola</name>
    <dbReference type="NCBI Taxonomy" id="2838475"/>
    <lineage>
        <taxon>Bacteria</taxon>
        <taxon>Pseudomonadati</taxon>
        <taxon>Bacteroidota</taxon>
        <taxon>Bacteroidia</taxon>
        <taxon>Bacteroidales</taxon>
        <taxon>Bacteroidaceae</taxon>
        <taxon>Bacteroides</taxon>
    </lineage>
</organism>
<dbReference type="PANTHER" id="PTHR34220:SF7">
    <property type="entry name" value="SENSOR HISTIDINE KINASE YPDA"/>
    <property type="match status" value="1"/>
</dbReference>
<keyword evidence="2" id="KW-0732">Signal</keyword>
<evidence type="ECO:0000259" key="4">
    <source>
        <dbReference type="Pfam" id="PF07495"/>
    </source>
</evidence>
<dbReference type="GO" id="GO:0000155">
    <property type="term" value="F:phosphorelay sensor kinase activity"/>
    <property type="evidence" value="ECO:0007669"/>
    <property type="project" value="InterPro"/>
</dbReference>
<comment type="caution">
    <text evidence="5">The sequence shown here is derived from an EMBL/GenBank/DDBJ whole genome shotgun (WGS) entry which is preliminary data.</text>
</comment>
<dbReference type="InterPro" id="IPR011123">
    <property type="entry name" value="Y_Y_Y"/>
</dbReference>
<reference evidence="5" key="2">
    <citation type="submission" date="2021-04" db="EMBL/GenBank/DDBJ databases">
        <authorList>
            <person name="Gilroy R."/>
        </authorList>
    </citation>
    <scope>NUCLEOTIDE SEQUENCE</scope>
    <source>
        <strain evidence="5">Gambia2-208</strain>
    </source>
</reference>
<feature type="domain" description="Two component regulator three Y" evidence="4">
    <location>
        <begin position="649"/>
        <end position="693"/>
    </location>
</feature>
<evidence type="ECO:0000256" key="1">
    <source>
        <dbReference type="SAM" id="Phobius"/>
    </source>
</evidence>